<keyword evidence="6" id="KW-0808">Transferase</keyword>
<comment type="subcellular location">
    <subcellularLocation>
        <location evidence="1">Membrane</location>
        <topology evidence="1">Single-pass type II membrane protein</topology>
    </subcellularLocation>
</comment>
<keyword evidence="14" id="KW-1185">Reference proteome</keyword>
<evidence type="ECO:0000256" key="10">
    <source>
        <dbReference type="ARBA" id="ARBA00022989"/>
    </source>
</evidence>
<keyword evidence="8" id="KW-0547">Nucleotide-binding</keyword>
<protein>
    <recommendedName>
        <fullName evidence="4">N-acetylgalactosaminide beta-1,3-galactosyltransferase</fullName>
        <ecNumber evidence="4">2.4.1.122</ecNumber>
    </recommendedName>
</protein>
<dbReference type="PANTHER" id="PTHR23033">
    <property type="entry name" value="BETA1,3-GALACTOSYLTRANSFERASE"/>
    <property type="match status" value="1"/>
</dbReference>
<evidence type="ECO:0000259" key="12">
    <source>
        <dbReference type="Pfam" id="PF02434"/>
    </source>
</evidence>
<evidence type="ECO:0000256" key="2">
    <source>
        <dbReference type="ARBA" id="ARBA00004922"/>
    </source>
</evidence>
<comment type="caution">
    <text evidence="13">The sequence shown here is derived from an EMBL/GenBank/DDBJ whole genome shotgun (WGS) entry which is preliminary data.</text>
</comment>
<name>A0ABD0JZP6_9CAEN</name>
<dbReference type="AlphaFoldDB" id="A0ABD0JZP6"/>
<evidence type="ECO:0000256" key="8">
    <source>
        <dbReference type="ARBA" id="ARBA00022741"/>
    </source>
</evidence>
<dbReference type="GO" id="GO:0016263">
    <property type="term" value="F:glycoprotein-N-acetylgalactosamine 3-beta-galactosyltransferase activity"/>
    <property type="evidence" value="ECO:0007669"/>
    <property type="project" value="UniProtKB-EC"/>
</dbReference>
<dbReference type="InterPro" id="IPR003378">
    <property type="entry name" value="Fringe-like_glycosylTrfase"/>
</dbReference>
<evidence type="ECO:0000256" key="3">
    <source>
        <dbReference type="ARBA" id="ARBA00006462"/>
    </source>
</evidence>
<keyword evidence="10" id="KW-1133">Transmembrane helix</keyword>
<sequence>MSVSVDDTAARALRETMRVLCWIPACESDIKKLSLQAINETWVQRCDGHVFFIETDSSSAWPDVISLGLAQESYNHLTEKTQVAIAYLYQRYLNEYDWFLKADVNSYVIMENLRLLLSRYDPKNPVYLGQLYNGIWGGPGFMGGGAGYALSREALRQMVDQGYRKGLCSTEYYNHAEDKHVGECLYKIGVGRHYSLDVHGRESFHMDGPLQMIAGPLTDAMRRFFYFPQSTGPECCSEATISFHGLTPETIRVLENLVYRISVYGRQQNITYLQKLFVPKQIW</sequence>
<dbReference type="Proteomes" id="UP001519460">
    <property type="component" value="Unassembled WGS sequence"/>
</dbReference>
<keyword evidence="9" id="KW-0735">Signal-anchor</keyword>
<dbReference type="EC" id="2.4.1.122" evidence="4"/>
<evidence type="ECO:0000256" key="9">
    <source>
        <dbReference type="ARBA" id="ARBA00022968"/>
    </source>
</evidence>
<accession>A0ABD0JZP6</accession>
<evidence type="ECO:0000256" key="6">
    <source>
        <dbReference type="ARBA" id="ARBA00022679"/>
    </source>
</evidence>
<reference evidence="13 14" key="1">
    <citation type="journal article" date="2023" name="Sci. Data">
        <title>Genome assembly of the Korean intertidal mud-creeper Batillaria attramentaria.</title>
        <authorList>
            <person name="Patra A.K."/>
            <person name="Ho P.T."/>
            <person name="Jun S."/>
            <person name="Lee S.J."/>
            <person name="Kim Y."/>
            <person name="Won Y.J."/>
        </authorList>
    </citation>
    <scope>NUCLEOTIDE SEQUENCE [LARGE SCALE GENOMIC DNA]</scope>
    <source>
        <strain evidence="13">Wonlab-2016</strain>
    </source>
</reference>
<evidence type="ECO:0000256" key="4">
    <source>
        <dbReference type="ARBA" id="ARBA00012557"/>
    </source>
</evidence>
<gene>
    <name evidence="13" type="ORF">BaRGS_00028580</name>
</gene>
<evidence type="ECO:0000313" key="14">
    <source>
        <dbReference type="Proteomes" id="UP001519460"/>
    </source>
</evidence>
<dbReference type="EMBL" id="JACVVK020000286">
    <property type="protein sequence ID" value="KAK7480195.1"/>
    <property type="molecule type" value="Genomic_DNA"/>
</dbReference>
<keyword evidence="5" id="KW-0328">Glycosyltransferase</keyword>
<evidence type="ECO:0000256" key="7">
    <source>
        <dbReference type="ARBA" id="ARBA00022692"/>
    </source>
</evidence>
<dbReference type="Pfam" id="PF02434">
    <property type="entry name" value="Fringe"/>
    <property type="match status" value="1"/>
</dbReference>
<dbReference type="PANTHER" id="PTHR23033:SF14">
    <property type="entry name" value="GLYCOPROTEIN-N-ACETYLGALACTOSAMINE 3-BETA-GALACTOSYLTRANSFERASE 1-RELATED"/>
    <property type="match status" value="1"/>
</dbReference>
<proteinExistence type="inferred from homology"/>
<evidence type="ECO:0000256" key="5">
    <source>
        <dbReference type="ARBA" id="ARBA00022676"/>
    </source>
</evidence>
<evidence type="ECO:0000256" key="11">
    <source>
        <dbReference type="ARBA" id="ARBA00023136"/>
    </source>
</evidence>
<dbReference type="InterPro" id="IPR026050">
    <property type="entry name" value="C1GALT1/C1GALT1_chp1"/>
</dbReference>
<keyword evidence="7" id="KW-0812">Transmembrane</keyword>
<evidence type="ECO:0000313" key="13">
    <source>
        <dbReference type="EMBL" id="KAK7480195.1"/>
    </source>
</evidence>
<evidence type="ECO:0000256" key="1">
    <source>
        <dbReference type="ARBA" id="ARBA00004606"/>
    </source>
</evidence>
<dbReference type="Gene3D" id="3.90.550.50">
    <property type="match status" value="1"/>
</dbReference>
<feature type="domain" description="Fringe-like glycosyltransferase" evidence="12">
    <location>
        <begin position="35"/>
        <end position="195"/>
    </location>
</feature>
<keyword evidence="11" id="KW-0472">Membrane</keyword>
<organism evidence="13 14">
    <name type="scientific">Batillaria attramentaria</name>
    <dbReference type="NCBI Taxonomy" id="370345"/>
    <lineage>
        <taxon>Eukaryota</taxon>
        <taxon>Metazoa</taxon>
        <taxon>Spiralia</taxon>
        <taxon>Lophotrochozoa</taxon>
        <taxon>Mollusca</taxon>
        <taxon>Gastropoda</taxon>
        <taxon>Caenogastropoda</taxon>
        <taxon>Sorbeoconcha</taxon>
        <taxon>Cerithioidea</taxon>
        <taxon>Batillariidae</taxon>
        <taxon>Batillaria</taxon>
    </lineage>
</organism>
<comment type="pathway">
    <text evidence="2">Protein modification; protein glycosylation.</text>
</comment>
<dbReference type="GO" id="GO:0016020">
    <property type="term" value="C:membrane"/>
    <property type="evidence" value="ECO:0007669"/>
    <property type="project" value="UniProtKB-SubCell"/>
</dbReference>
<comment type="similarity">
    <text evidence="3">Belongs to the glycosyltransferase 31 family. Beta3-Gal-T subfamily.</text>
</comment>
<dbReference type="GO" id="GO:0000166">
    <property type="term" value="F:nucleotide binding"/>
    <property type="evidence" value="ECO:0007669"/>
    <property type="project" value="UniProtKB-KW"/>
</dbReference>